<dbReference type="Proteomes" id="UP001314229">
    <property type="component" value="Unassembled WGS sequence"/>
</dbReference>
<feature type="region of interest" description="Disordered" evidence="12">
    <location>
        <begin position="823"/>
        <end position="847"/>
    </location>
</feature>
<keyword evidence="4 13" id="KW-0812">Transmembrane</keyword>
<gene>
    <name evidence="16" type="ORF">FSCOSCO3_A035568</name>
</gene>
<accession>A0AAV1QAR5</accession>
<protein>
    <submittedName>
        <fullName evidence="16">Protein phosphatase 1 regulatory subunit 29</fullName>
    </submittedName>
</protein>
<evidence type="ECO:0000256" key="13">
    <source>
        <dbReference type="SAM" id="Phobius"/>
    </source>
</evidence>
<comment type="subcellular location">
    <subcellularLocation>
        <location evidence="1">Membrane</location>
        <topology evidence="1">Single-pass membrane protein</topology>
    </subcellularLocation>
</comment>
<comment type="caution">
    <text evidence="16">The sequence shown here is derived from an EMBL/GenBank/DDBJ whole genome shotgun (WGS) entry which is preliminary data.</text>
</comment>
<dbReference type="InterPro" id="IPR050541">
    <property type="entry name" value="LRR_TM_domain-containing"/>
</dbReference>
<keyword evidence="2" id="KW-0597">Phosphoprotein</keyword>
<keyword evidence="8 13" id="KW-0472">Membrane</keyword>
<dbReference type="PANTHER" id="PTHR24369">
    <property type="entry name" value="ANTIGEN BSP, PUTATIVE-RELATED"/>
    <property type="match status" value="1"/>
</dbReference>
<feature type="compositionally biased region" description="Basic and acidic residues" evidence="12">
    <location>
        <begin position="543"/>
        <end position="555"/>
    </location>
</feature>
<dbReference type="GO" id="GO:0004864">
    <property type="term" value="F:protein phosphatase inhibitor activity"/>
    <property type="evidence" value="ECO:0007669"/>
    <property type="project" value="UniProtKB-KW"/>
</dbReference>
<evidence type="ECO:0000256" key="8">
    <source>
        <dbReference type="ARBA" id="ARBA00023136"/>
    </source>
</evidence>
<feature type="compositionally biased region" description="Low complexity" evidence="12">
    <location>
        <begin position="610"/>
        <end position="621"/>
    </location>
</feature>
<evidence type="ECO:0000256" key="12">
    <source>
        <dbReference type="SAM" id="MobiDB-lite"/>
    </source>
</evidence>
<feature type="chain" id="PRO_5043471948" evidence="14">
    <location>
        <begin position="30"/>
        <end position="907"/>
    </location>
</feature>
<evidence type="ECO:0000256" key="9">
    <source>
        <dbReference type="ARBA" id="ARBA00023180"/>
    </source>
</evidence>
<feature type="compositionally biased region" description="Basic and acidic residues" evidence="12">
    <location>
        <begin position="467"/>
        <end position="476"/>
    </location>
</feature>
<dbReference type="Pfam" id="PF22986">
    <property type="entry name" value="Fn3_ELFN"/>
    <property type="match status" value="1"/>
</dbReference>
<feature type="compositionally biased region" description="Acidic residues" evidence="12">
    <location>
        <begin position="556"/>
        <end position="570"/>
    </location>
</feature>
<feature type="domain" description="LRRCT" evidence="15">
    <location>
        <begin position="192"/>
        <end position="244"/>
    </location>
</feature>
<dbReference type="PANTHER" id="PTHR24369:SF204">
    <property type="entry name" value="PROTEIN PHOSPHATASE 1 REGULATORY SUBUNIT 29-RELATED"/>
    <property type="match status" value="1"/>
</dbReference>
<dbReference type="SMART" id="SM00369">
    <property type="entry name" value="LRR_TYP"/>
    <property type="match status" value="4"/>
</dbReference>
<evidence type="ECO:0000259" key="15">
    <source>
        <dbReference type="SMART" id="SM00082"/>
    </source>
</evidence>
<organism evidence="16 17">
    <name type="scientific">Scomber scombrus</name>
    <name type="common">Atlantic mackerel</name>
    <name type="synonym">Scomber vernalis</name>
    <dbReference type="NCBI Taxonomy" id="13677"/>
    <lineage>
        <taxon>Eukaryota</taxon>
        <taxon>Metazoa</taxon>
        <taxon>Chordata</taxon>
        <taxon>Craniata</taxon>
        <taxon>Vertebrata</taxon>
        <taxon>Euteleostomi</taxon>
        <taxon>Actinopterygii</taxon>
        <taxon>Neopterygii</taxon>
        <taxon>Teleostei</taxon>
        <taxon>Neoteleostei</taxon>
        <taxon>Acanthomorphata</taxon>
        <taxon>Pelagiaria</taxon>
        <taxon>Scombriformes</taxon>
        <taxon>Scombridae</taxon>
        <taxon>Scomber</taxon>
    </lineage>
</organism>
<feature type="region of interest" description="Disordered" evidence="12">
    <location>
        <begin position="529"/>
        <end position="575"/>
    </location>
</feature>
<keyword evidence="5 14" id="KW-0732">Signal</keyword>
<evidence type="ECO:0000313" key="16">
    <source>
        <dbReference type="EMBL" id="CAK6979666.1"/>
    </source>
</evidence>
<dbReference type="GO" id="GO:0099560">
    <property type="term" value="P:synaptic membrane adhesion"/>
    <property type="evidence" value="ECO:0007669"/>
    <property type="project" value="UniProtKB-ARBA"/>
</dbReference>
<dbReference type="PROSITE" id="PS51450">
    <property type="entry name" value="LRR"/>
    <property type="match status" value="1"/>
</dbReference>
<keyword evidence="6" id="KW-0677">Repeat</keyword>
<feature type="region of interest" description="Disordered" evidence="12">
    <location>
        <begin position="610"/>
        <end position="634"/>
    </location>
</feature>
<dbReference type="InterPro" id="IPR032675">
    <property type="entry name" value="LRR_dom_sf"/>
</dbReference>
<dbReference type="Pfam" id="PF13855">
    <property type="entry name" value="LRR_8"/>
    <property type="match status" value="1"/>
</dbReference>
<dbReference type="InterPro" id="IPR055106">
    <property type="entry name" value="ELFN_Fn3"/>
</dbReference>
<feature type="region of interest" description="Disordered" evidence="12">
    <location>
        <begin position="467"/>
        <end position="509"/>
    </location>
</feature>
<keyword evidence="7 13" id="KW-1133">Transmembrane helix</keyword>
<evidence type="ECO:0000256" key="4">
    <source>
        <dbReference type="ARBA" id="ARBA00022692"/>
    </source>
</evidence>
<keyword evidence="9" id="KW-0325">Glycoprotein</keyword>
<keyword evidence="17" id="KW-1185">Reference proteome</keyword>
<evidence type="ECO:0000256" key="11">
    <source>
        <dbReference type="ARBA" id="ARBA00065735"/>
    </source>
</evidence>
<dbReference type="InterPro" id="IPR003591">
    <property type="entry name" value="Leu-rich_rpt_typical-subtyp"/>
</dbReference>
<dbReference type="AlphaFoldDB" id="A0AAV1QAR5"/>
<evidence type="ECO:0000256" key="10">
    <source>
        <dbReference type="ARBA" id="ARBA00023272"/>
    </source>
</evidence>
<feature type="compositionally biased region" description="Polar residues" evidence="12">
    <location>
        <begin position="494"/>
        <end position="509"/>
    </location>
</feature>
<feature type="transmembrane region" description="Helical" evidence="13">
    <location>
        <begin position="403"/>
        <end position="425"/>
    </location>
</feature>
<feature type="compositionally biased region" description="Polar residues" evidence="12">
    <location>
        <begin position="825"/>
        <end position="835"/>
    </location>
</feature>
<feature type="signal peptide" evidence="14">
    <location>
        <begin position="1"/>
        <end position="29"/>
    </location>
</feature>
<dbReference type="Gene3D" id="3.80.10.10">
    <property type="entry name" value="Ribonuclease Inhibitor"/>
    <property type="match status" value="1"/>
</dbReference>
<dbReference type="SMART" id="SM00082">
    <property type="entry name" value="LRRCT"/>
    <property type="match status" value="1"/>
</dbReference>
<name>A0AAV1QAR5_SCOSC</name>
<dbReference type="InterPro" id="IPR001611">
    <property type="entry name" value="Leu-rich_rpt"/>
</dbReference>
<dbReference type="EMBL" id="CAWUFR010000602">
    <property type="protein sequence ID" value="CAK6979666.1"/>
    <property type="molecule type" value="Genomic_DNA"/>
</dbReference>
<sequence>MQGASTTSTLLLVIPSLLFISYFPNMVNGDCWLIEGDKGYVWLAICSQNQPPYETIPQHINNTVHDLRLNENKLKAVLFSSMYRFTNLTDLNLTKNEISYIEDGAFAGQANLQVLQLGYNKLTNLTEGMMRGLGRMQCLFLQHNLIEIIASNAFWECPSLSSIDLSSNKLARIDPSTFTVLSRLMVCELAANPFHCGCDLYSFLTWLESFNNVTHTYDRLQCETPREMFGFPLLSPIAAGHAGRNAKNILYAHCRDGVMIPGMTSLPPDLDGPSGIGQEMFGGVGPYHDPTPSSSSTEHSFIPSIKLHHVSLSSASLIVQIPRPYSKMYILTQYNHTFVSDVMNLKNKKEMITLNKLKPHTNYTFCVASIRNSQRYNHTCLQFSTRAQTPNEIVATPSTTTHYIMTIVGCLFGMLIVLGLVYYCLRKKRMHDEKKKSICVKKTILEMRYGPEVAAAVANDPSAVHKLQEQSRDHHQYQHHHGGKLPMSTSSSSGMLHSANTSSSRLSSIPQVERMATAFSEALATSKGNYMDIRSGGPGMQRLGDDVHGGMRGEDFRDDDGTDIGDDSDDDGHGSVSEISTIAMEVDKVNQIINNCIDALKLDAAAVAASGVSNPSGSSNPTSPPPTTTSSLTRGLIPLSQGVTETCQVIAPNKIPPPPPLPALNAPLSERPGISGGGFVVTPPYRPPPPATAVRPIQRQMSADAAVVIVNAVKKQCSTTSCGSMGRDRERGGARVYSLDVPEPRSPDACNQQQQQYPDRASPVGCGEHLERLSLVGNVSCVGGGGGGCDSGGVALYYEGSHQGSPAQKVSFLKPLTRSRRDAASYSQLSPAHQHSSYSGYSSSPEYSSESSLRIWERFRPYRKGQRDEACYVTAGNALRKKVQFAKGEDLHDILDYWKGVSAQQKL</sequence>
<feature type="compositionally biased region" description="Low complexity" evidence="12">
    <location>
        <begin position="836"/>
        <end position="847"/>
    </location>
</feature>
<dbReference type="SUPFAM" id="SSF52058">
    <property type="entry name" value="L domain-like"/>
    <property type="match status" value="1"/>
</dbReference>
<reference evidence="16 17" key="1">
    <citation type="submission" date="2024-01" db="EMBL/GenBank/DDBJ databases">
        <authorList>
            <person name="Alioto T."/>
            <person name="Alioto T."/>
            <person name="Gomez Garrido J."/>
        </authorList>
    </citation>
    <scope>NUCLEOTIDE SEQUENCE [LARGE SCALE GENOMIC DNA]</scope>
</reference>
<proteinExistence type="predicted"/>
<evidence type="ECO:0000256" key="1">
    <source>
        <dbReference type="ARBA" id="ARBA00004167"/>
    </source>
</evidence>
<evidence type="ECO:0000256" key="14">
    <source>
        <dbReference type="SAM" id="SignalP"/>
    </source>
</evidence>
<evidence type="ECO:0000313" key="17">
    <source>
        <dbReference type="Proteomes" id="UP001314229"/>
    </source>
</evidence>
<dbReference type="FunFam" id="3.80.10.10:FF:000047">
    <property type="entry name" value="protein phosphatase 1 regulatory subunit 29"/>
    <property type="match status" value="1"/>
</dbReference>
<keyword evidence="10" id="KW-0650">Protein phosphatase inhibitor</keyword>
<evidence type="ECO:0000256" key="7">
    <source>
        <dbReference type="ARBA" id="ARBA00022989"/>
    </source>
</evidence>
<evidence type="ECO:0000256" key="3">
    <source>
        <dbReference type="ARBA" id="ARBA00022614"/>
    </source>
</evidence>
<dbReference type="GO" id="GO:0007268">
    <property type="term" value="P:chemical synaptic transmission"/>
    <property type="evidence" value="ECO:0007669"/>
    <property type="project" value="UniProtKB-ARBA"/>
</dbReference>
<evidence type="ECO:0000256" key="5">
    <source>
        <dbReference type="ARBA" id="ARBA00022729"/>
    </source>
</evidence>
<dbReference type="GO" id="GO:0045184">
    <property type="term" value="P:establishment of protein localization"/>
    <property type="evidence" value="ECO:0007669"/>
    <property type="project" value="UniProtKB-ARBA"/>
</dbReference>
<evidence type="ECO:0000256" key="2">
    <source>
        <dbReference type="ARBA" id="ARBA00022553"/>
    </source>
</evidence>
<comment type="subunit">
    <text evidence="11">Interacts with PPP1CA.</text>
</comment>
<evidence type="ECO:0000256" key="6">
    <source>
        <dbReference type="ARBA" id="ARBA00022737"/>
    </source>
</evidence>
<dbReference type="InterPro" id="IPR000483">
    <property type="entry name" value="Cys-rich_flank_reg_C"/>
</dbReference>
<keyword evidence="3" id="KW-0433">Leucine-rich repeat</keyword>
<dbReference type="GO" id="GO:0098839">
    <property type="term" value="C:postsynaptic density membrane"/>
    <property type="evidence" value="ECO:0007669"/>
    <property type="project" value="UniProtKB-ARBA"/>
</dbReference>